<dbReference type="GO" id="GO:0008757">
    <property type="term" value="F:S-adenosylmethionine-dependent methyltransferase activity"/>
    <property type="evidence" value="ECO:0007669"/>
    <property type="project" value="InterPro"/>
</dbReference>
<dbReference type="GO" id="GO:0032259">
    <property type="term" value="P:methylation"/>
    <property type="evidence" value="ECO:0007669"/>
    <property type="project" value="UniProtKB-KW"/>
</dbReference>
<dbReference type="InterPro" id="IPR029063">
    <property type="entry name" value="SAM-dependent_MTases_sf"/>
</dbReference>
<dbReference type="InterPro" id="IPR013216">
    <property type="entry name" value="Methyltransf_11"/>
</dbReference>
<keyword evidence="6" id="KW-1185">Reference proteome</keyword>
<dbReference type="AlphaFoldDB" id="A0A5B7X9B0"/>
<dbReference type="PANTHER" id="PTHR44942:SF4">
    <property type="entry name" value="METHYLTRANSFERASE TYPE 11 DOMAIN-CONTAINING PROTEIN"/>
    <property type="match status" value="1"/>
</dbReference>
<organism evidence="5 6">
    <name type="scientific">Antarcticibacterium flavum</name>
    <dbReference type="NCBI Taxonomy" id="2058175"/>
    <lineage>
        <taxon>Bacteria</taxon>
        <taxon>Pseudomonadati</taxon>
        <taxon>Bacteroidota</taxon>
        <taxon>Flavobacteriia</taxon>
        <taxon>Flavobacteriales</taxon>
        <taxon>Flavobacteriaceae</taxon>
        <taxon>Antarcticibacterium</taxon>
    </lineage>
</organism>
<dbReference type="RefSeq" id="WP_139067848.1">
    <property type="nucleotide sequence ID" value="NZ_CP040812.1"/>
</dbReference>
<evidence type="ECO:0000256" key="2">
    <source>
        <dbReference type="ARBA" id="ARBA00022603"/>
    </source>
</evidence>
<dbReference type="InterPro" id="IPR051052">
    <property type="entry name" value="Diverse_substrate_MTase"/>
</dbReference>
<evidence type="ECO:0000256" key="3">
    <source>
        <dbReference type="ARBA" id="ARBA00022679"/>
    </source>
</evidence>
<evidence type="ECO:0000313" key="5">
    <source>
        <dbReference type="EMBL" id="QCY71308.1"/>
    </source>
</evidence>
<dbReference type="Proteomes" id="UP000309016">
    <property type="component" value="Chromosome"/>
</dbReference>
<dbReference type="SUPFAM" id="SSF53335">
    <property type="entry name" value="S-adenosyl-L-methionine-dependent methyltransferases"/>
    <property type="match status" value="1"/>
</dbReference>
<dbReference type="Gene3D" id="3.40.50.150">
    <property type="entry name" value="Vaccinia Virus protein VP39"/>
    <property type="match status" value="1"/>
</dbReference>
<evidence type="ECO:0000256" key="1">
    <source>
        <dbReference type="ARBA" id="ARBA00008361"/>
    </source>
</evidence>
<dbReference type="Pfam" id="PF08241">
    <property type="entry name" value="Methyltransf_11"/>
    <property type="match status" value="1"/>
</dbReference>
<gene>
    <name evidence="5" type="ORF">FHG64_18970</name>
</gene>
<keyword evidence="2 5" id="KW-0489">Methyltransferase</keyword>
<dbReference type="KEGG" id="afla:FHG64_18970"/>
<accession>A0A5B7X9B0</accession>
<evidence type="ECO:0000313" key="6">
    <source>
        <dbReference type="Proteomes" id="UP000309016"/>
    </source>
</evidence>
<feature type="domain" description="Methyltransferase type 11" evidence="4">
    <location>
        <begin position="39"/>
        <end position="127"/>
    </location>
</feature>
<dbReference type="OrthoDB" id="9797252at2"/>
<sequence length="242" mass="28128">MKDNFSHSPKDYSQYRPKYPQELIEYLIQLVNNTGKLWDCGTGNGQLAAALAPYFERVEATDISRQQIAEAKQKENINYTAVPAERTNFPGSFFNLVTVAQAVHWFEFQDFYREVKRVLKPGGVICITGYGLIRANSQINEIVDDFYKNTVGPYWDVERKYLEQEYKTIPFPFEEINAPQFFIRYAWTLEQLLGYLRTWSAVSHFQRANHYDPVEKIAGPLRESFGEKAEVSFPLLLRVGRN</sequence>
<evidence type="ECO:0000259" key="4">
    <source>
        <dbReference type="Pfam" id="PF08241"/>
    </source>
</evidence>
<dbReference type="CDD" id="cd02440">
    <property type="entry name" value="AdoMet_MTases"/>
    <property type="match status" value="1"/>
</dbReference>
<dbReference type="PANTHER" id="PTHR44942">
    <property type="entry name" value="METHYLTRANSF_11 DOMAIN-CONTAINING PROTEIN"/>
    <property type="match status" value="1"/>
</dbReference>
<keyword evidence="3 5" id="KW-0808">Transferase</keyword>
<proteinExistence type="inferred from homology"/>
<name>A0A5B7X9B0_9FLAO</name>
<protein>
    <submittedName>
        <fullName evidence="5">Methyltransferase domain-containing protein</fullName>
    </submittedName>
</protein>
<comment type="similarity">
    <text evidence="1">Belongs to the methyltransferase superfamily.</text>
</comment>
<reference evidence="5 6" key="1">
    <citation type="submission" date="2019-06" db="EMBL/GenBank/DDBJ databases">
        <title>Complete genome sequence of Antarcticibacterium flavum KCTC 52984T from an Antarctic marine sediment.</title>
        <authorList>
            <person name="Lee Y.M."/>
            <person name="Shin S.C."/>
        </authorList>
    </citation>
    <scope>NUCLEOTIDE SEQUENCE [LARGE SCALE GENOMIC DNA]</scope>
    <source>
        <strain evidence="5 6">KCTC 52984</strain>
    </source>
</reference>
<dbReference type="EMBL" id="CP040812">
    <property type="protein sequence ID" value="QCY71308.1"/>
    <property type="molecule type" value="Genomic_DNA"/>
</dbReference>